<dbReference type="Gene3D" id="1.10.357.10">
    <property type="entry name" value="Tetracycline Repressor, domain 2"/>
    <property type="match status" value="1"/>
</dbReference>
<feature type="domain" description="HTH tetR-type" evidence="5">
    <location>
        <begin position="20"/>
        <end position="80"/>
    </location>
</feature>
<proteinExistence type="predicted"/>
<keyword evidence="6" id="KW-0614">Plasmid</keyword>
<organism evidence="6 7">
    <name type="scientific">Rhodococcus rhodochrous</name>
    <dbReference type="NCBI Taxonomy" id="1829"/>
    <lineage>
        <taxon>Bacteria</taxon>
        <taxon>Bacillati</taxon>
        <taxon>Actinomycetota</taxon>
        <taxon>Actinomycetes</taxon>
        <taxon>Mycobacteriales</taxon>
        <taxon>Nocardiaceae</taxon>
        <taxon>Rhodococcus</taxon>
    </lineage>
</organism>
<evidence type="ECO:0000256" key="2">
    <source>
        <dbReference type="ARBA" id="ARBA00023125"/>
    </source>
</evidence>
<dbReference type="AlphaFoldDB" id="A0AA46X1N3"/>
<reference evidence="6 7" key="1">
    <citation type="journal article" date="2021" name="Front. Microbiol.">
        <title>Bacterial Transformation of Aromatic Monomers in Softwood Black Liquor.</title>
        <authorList>
            <person name="Navas L.E."/>
            <person name="Dexter G."/>
            <person name="Liu J."/>
            <person name="Levy-Booth D."/>
            <person name="Cho M."/>
            <person name="Jang S.K."/>
            <person name="Mansfield S.D."/>
            <person name="Renneckar S."/>
            <person name="Mohn W.W."/>
            <person name="Eltis L.D."/>
        </authorList>
    </citation>
    <scope>NUCLEOTIDE SEQUENCE [LARGE SCALE GENOMIC DNA]</scope>
    <source>
        <strain evidence="6 7">GD02</strain>
    </source>
</reference>
<keyword evidence="3" id="KW-0804">Transcription</keyword>
<evidence type="ECO:0000256" key="4">
    <source>
        <dbReference type="PROSITE-ProRule" id="PRU00335"/>
    </source>
</evidence>
<keyword evidence="2 4" id="KW-0238">DNA-binding</keyword>
<dbReference type="PROSITE" id="PS50977">
    <property type="entry name" value="HTH_TETR_2"/>
    <property type="match status" value="1"/>
</dbReference>
<evidence type="ECO:0000313" key="6">
    <source>
        <dbReference type="EMBL" id="UZF48405.1"/>
    </source>
</evidence>
<gene>
    <name evidence="6" type="ORF">KUM34_028915</name>
</gene>
<dbReference type="PANTHER" id="PTHR30055:SF234">
    <property type="entry name" value="HTH-TYPE TRANSCRIPTIONAL REGULATOR BETI"/>
    <property type="match status" value="1"/>
</dbReference>
<dbReference type="SUPFAM" id="SSF48498">
    <property type="entry name" value="Tetracyclin repressor-like, C-terminal domain"/>
    <property type="match status" value="1"/>
</dbReference>
<dbReference type="InterPro" id="IPR001647">
    <property type="entry name" value="HTH_TetR"/>
</dbReference>
<geneLocation type="plasmid" evidence="6 7">
    <name>pGD02.2.2</name>
</geneLocation>
<protein>
    <submittedName>
        <fullName evidence="6">TetR/AcrR family transcriptional regulator</fullName>
    </submittedName>
</protein>
<evidence type="ECO:0000256" key="1">
    <source>
        <dbReference type="ARBA" id="ARBA00023015"/>
    </source>
</evidence>
<name>A0AA46X1N3_RHORH</name>
<dbReference type="InterPro" id="IPR009057">
    <property type="entry name" value="Homeodomain-like_sf"/>
</dbReference>
<accession>A0AA46X1N3</accession>
<feature type="DNA-binding region" description="H-T-H motif" evidence="4">
    <location>
        <begin position="43"/>
        <end position="62"/>
    </location>
</feature>
<dbReference type="PRINTS" id="PR00455">
    <property type="entry name" value="HTHTETR"/>
</dbReference>
<keyword evidence="1" id="KW-0805">Transcription regulation</keyword>
<dbReference type="InterPro" id="IPR050109">
    <property type="entry name" value="HTH-type_TetR-like_transc_reg"/>
</dbReference>
<dbReference type="Proteomes" id="UP001162740">
    <property type="component" value="Plasmid pGD02.2.2"/>
</dbReference>
<evidence type="ECO:0000259" key="5">
    <source>
        <dbReference type="PROSITE" id="PS50977"/>
    </source>
</evidence>
<dbReference type="Pfam" id="PF00440">
    <property type="entry name" value="TetR_N"/>
    <property type="match status" value="1"/>
</dbReference>
<dbReference type="SUPFAM" id="SSF46689">
    <property type="entry name" value="Homeodomain-like"/>
    <property type="match status" value="1"/>
</dbReference>
<dbReference type="RefSeq" id="WP_229582908.1">
    <property type="nucleotide sequence ID" value="NZ_CP083976.1"/>
</dbReference>
<dbReference type="EMBL" id="CP083976">
    <property type="protein sequence ID" value="UZF48405.1"/>
    <property type="molecule type" value="Genomic_DNA"/>
</dbReference>
<dbReference type="GO" id="GO:0003700">
    <property type="term" value="F:DNA-binding transcription factor activity"/>
    <property type="evidence" value="ECO:0007669"/>
    <property type="project" value="TreeGrafter"/>
</dbReference>
<dbReference type="Gene3D" id="1.10.10.60">
    <property type="entry name" value="Homeodomain-like"/>
    <property type="match status" value="1"/>
</dbReference>
<dbReference type="GO" id="GO:0000976">
    <property type="term" value="F:transcription cis-regulatory region binding"/>
    <property type="evidence" value="ECO:0007669"/>
    <property type="project" value="TreeGrafter"/>
</dbReference>
<dbReference type="PANTHER" id="PTHR30055">
    <property type="entry name" value="HTH-TYPE TRANSCRIPTIONAL REGULATOR RUTR"/>
    <property type="match status" value="1"/>
</dbReference>
<sequence length="219" mass="24342">MSDSQVPDPPIPASGGRKKQATRARIVECAVPLFSESGYDKITMESIAKAAGTSRANVYLHFKSKAEIVAAMLELLSPEVIESYRALDALDVDDIAGLRRWVEKSSQLWRDRRRQLETLEHALAVEPIVTDRWYQTLSEATDAMTRYLDRFPEGPQRHGARLSAITMMLGFERTLFFVLVRSAPEDFDEVIDALTAQWHAVITGAATPSALLTGQHAAN</sequence>
<dbReference type="InterPro" id="IPR036271">
    <property type="entry name" value="Tet_transcr_reg_TetR-rel_C_sf"/>
</dbReference>
<evidence type="ECO:0000256" key="3">
    <source>
        <dbReference type="ARBA" id="ARBA00023163"/>
    </source>
</evidence>
<evidence type="ECO:0000313" key="7">
    <source>
        <dbReference type="Proteomes" id="UP001162740"/>
    </source>
</evidence>